<comment type="similarity">
    <text evidence="1">Belongs to the NifX/NifY family.</text>
</comment>
<accession>A0A839HMP4</accession>
<dbReference type="Pfam" id="PF02579">
    <property type="entry name" value="Nitro_FeMo-Co"/>
    <property type="match status" value="1"/>
</dbReference>
<dbReference type="SUPFAM" id="SSF53146">
    <property type="entry name" value="Nitrogenase accessory factor-like"/>
    <property type="match status" value="1"/>
</dbReference>
<gene>
    <name evidence="4" type="ORF">HUK38_11055</name>
</gene>
<dbReference type="InterPro" id="IPR034169">
    <property type="entry name" value="NifX-like"/>
</dbReference>
<dbReference type="Gene3D" id="3.30.420.130">
    <property type="entry name" value="Dinitrogenase iron-molybdenum cofactor biosynthesis domain"/>
    <property type="match status" value="1"/>
</dbReference>
<dbReference type="Proteomes" id="UP000548632">
    <property type="component" value="Unassembled WGS sequence"/>
</dbReference>
<dbReference type="PANTHER" id="PTHR33937:SF1">
    <property type="entry name" value="IRON-MOLIBDENUM COFACTOR PROCESSING PROTEIN"/>
    <property type="match status" value="1"/>
</dbReference>
<evidence type="ECO:0000256" key="2">
    <source>
        <dbReference type="ARBA" id="ARBA00023231"/>
    </source>
</evidence>
<dbReference type="PANTHER" id="PTHR33937">
    <property type="entry name" value="IRON-MOLYBDENUM PROTEIN-RELATED-RELATED"/>
    <property type="match status" value="1"/>
</dbReference>
<dbReference type="InterPro" id="IPR051840">
    <property type="entry name" value="NifX/NifY_domain"/>
</dbReference>
<evidence type="ECO:0000313" key="5">
    <source>
        <dbReference type="Proteomes" id="UP000548632"/>
    </source>
</evidence>
<feature type="domain" description="Dinitrogenase iron-molybdenum cofactor biosynthesis" evidence="3">
    <location>
        <begin position="35"/>
        <end position="128"/>
    </location>
</feature>
<dbReference type="RefSeq" id="WP_182584391.1">
    <property type="nucleotide sequence ID" value="NZ_JABVCQ010000025.1"/>
</dbReference>
<keyword evidence="5" id="KW-1185">Reference proteome</keyword>
<dbReference type="CDD" id="cd00853">
    <property type="entry name" value="NifX"/>
    <property type="match status" value="1"/>
</dbReference>
<evidence type="ECO:0000313" key="4">
    <source>
        <dbReference type="EMBL" id="MBB1126762.1"/>
    </source>
</evidence>
<proteinExistence type="inferred from homology"/>
<sequence length="164" mass="17781">MPLERRLKLLTPAMDEPEQNAPLQLKVAFASADLRHVDQHFGAAAAFALYAITPAHINLLEVVQFNDSAVMDGNDNKLTAKIAALNGCALVYCQAIGAAAINQLRTKGLQAMKVAPGTAIKTILTELQQELRTGPSAWLARVMTQHGGRDDDRFNAMAAEDWTE</sequence>
<name>A0A839HMP4_9GAMM</name>
<comment type="caution">
    <text evidence="4">The sequence shown here is derived from an EMBL/GenBank/DDBJ whole genome shotgun (WGS) entry which is preliminary data.</text>
</comment>
<dbReference type="InterPro" id="IPR003731">
    <property type="entry name" value="Di-Nase_FeMo-co_biosynth"/>
</dbReference>
<dbReference type="EMBL" id="JABVCQ010000025">
    <property type="protein sequence ID" value="MBB1126762.1"/>
    <property type="molecule type" value="Genomic_DNA"/>
</dbReference>
<organism evidence="4 5">
    <name type="scientific">Thiospirillum jenense</name>
    <dbReference type="NCBI Taxonomy" id="1653858"/>
    <lineage>
        <taxon>Bacteria</taxon>
        <taxon>Pseudomonadati</taxon>
        <taxon>Pseudomonadota</taxon>
        <taxon>Gammaproteobacteria</taxon>
        <taxon>Chromatiales</taxon>
        <taxon>Chromatiaceae</taxon>
        <taxon>Thiospirillum</taxon>
    </lineage>
</organism>
<dbReference type="AlphaFoldDB" id="A0A839HMP4"/>
<evidence type="ECO:0000256" key="1">
    <source>
        <dbReference type="ARBA" id="ARBA00010285"/>
    </source>
</evidence>
<keyword evidence="2" id="KW-0535">Nitrogen fixation</keyword>
<dbReference type="InterPro" id="IPR036105">
    <property type="entry name" value="DiNase_FeMo-co_biosyn_sf"/>
</dbReference>
<protein>
    <submittedName>
        <fullName evidence="4">Nitrogen fixation protein NifX</fullName>
    </submittedName>
</protein>
<reference evidence="4 5" key="1">
    <citation type="journal article" date="2020" name="Arch. Microbiol.">
        <title>The genome sequence of the giant phototrophic gammaproteobacterium Thiospirillum jenense gives insight into its physiological properties and phylogenetic relationships.</title>
        <authorList>
            <person name="Imhoff J.F."/>
            <person name="Meyer T.E."/>
            <person name="Kyndt J.A."/>
        </authorList>
    </citation>
    <scope>NUCLEOTIDE SEQUENCE [LARGE SCALE GENOMIC DNA]</scope>
    <source>
        <strain evidence="4 5">DSM 216</strain>
    </source>
</reference>
<evidence type="ECO:0000259" key="3">
    <source>
        <dbReference type="Pfam" id="PF02579"/>
    </source>
</evidence>